<keyword evidence="2" id="KW-0012">Acyltransferase</keyword>
<accession>A0A1V4IU08</accession>
<protein>
    <submittedName>
        <fullName evidence="4">Ribosomal-protein-alanine N-acetyltransferase</fullName>
    </submittedName>
</protein>
<dbReference type="Proteomes" id="UP000190080">
    <property type="component" value="Unassembled WGS sequence"/>
</dbReference>
<dbReference type="STRING" id="1450648.CLORY_15610"/>
<dbReference type="OrthoDB" id="9805924at2"/>
<evidence type="ECO:0000313" key="4">
    <source>
        <dbReference type="EMBL" id="OPJ62937.1"/>
    </source>
</evidence>
<dbReference type="SUPFAM" id="SSF55729">
    <property type="entry name" value="Acyl-CoA N-acyltransferases (Nat)"/>
    <property type="match status" value="1"/>
</dbReference>
<evidence type="ECO:0000256" key="1">
    <source>
        <dbReference type="ARBA" id="ARBA00022679"/>
    </source>
</evidence>
<dbReference type="CDD" id="cd04301">
    <property type="entry name" value="NAT_SF"/>
    <property type="match status" value="1"/>
</dbReference>
<dbReference type="PANTHER" id="PTHR43420">
    <property type="entry name" value="ACETYLTRANSFERASE"/>
    <property type="match status" value="1"/>
</dbReference>
<reference evidence="4 5" key="1">
    <citation type="submission" date="2017-03" db="EMBL/GenBank/DDBJ databases">
        <title>Genome sequence of Clostridium oryzae DSM 28571.</title>
        <authorList>
            <person name="Poehlein A."/>
            <person name="Daniel R."/>
        </authorList>
    </citation>
    <scope>NUCLEOTIDE SEQUENCE [LARGE SCALE GENOMIC DNA]</scope>
    <source>
        <strain evidence="4 5">DSM 28571</strain>
    </source>
</reference>
<proteinExistence type="predicted"/>
<evidence type="ECO:0000259" key="3">
    <source>
        <dbReference type="PROSITE" id="PS51186"/>
    </source>
</evidence>
<dbReference type="GO" id="GO:0016747">
    <property type="term" value="F:acyltransferase activity, transferring groups other than amino-acyl groups"/>
    <property type="evidence" value="ECO:0007669"/>
    <property type="project" value="InterPro"/>
</dbReference>
<comment type="caution">
    <text evidence="4">The sequence shown here is derived from an EMBL/GenBank/DDBJ whole genome shotgun (WGS) entry which is preliminary data.</text>
</comment>
<dbReference type="Gene3D" id="3.40.630.30">
    <property type="match status" value="1"/>
</dbReference>
<dbReference type="InterPro" id="IPR016181">
    <property type="entry name" value="Acyl_CoA_acyltransferase"/>
</dbReference>
<keyword evidence="5" id="KW-1185">Reference proteome</keyword>
<dbReference type="InterPro" id="IPR000182">
    <property type="entry name" value="GNAT_dom"/>
</dbReference>
<keyword evidence="1 4" id="KW-0808">Transferase</keyword>
<organism evidence="4 5">
    <name type="scientific">Clostridium oryzae</name>
    <dbReference type="NCBI Taxonomy" id="1450648"/>
    <lineage>
        <taxon>Bacteria</taxon>
        <taxon>Bacillati</taxon>
        <taxon>Bacillota</taxon>
        <taxon>Clostridia</taxon>
        <taxon>Eubacteriales</taxon>
        <taxon>Clostridiaceae</taxon>
        <taxon>Clostridium</taxon>
    </lineage>
</organism>
<sequence length="159" mass="18635">MNLRIREANLNDYDNVCALTLEVHKLHLKNRPDVYRDVDTPFKKDYYCELLTDKDAKIFVVENSESNELVAYSIIKILPTANVPVILPQKFAYIDDFCVKSDHNKKGIGRMLFDYLVSYAKDKKVSSLQLNVWEFNDNAIKFYEAMGMNTRNRRMELNI</sequence>
<evidence type="ECO:0000256" key="2">
    <source>
        <dbReference type="ARBA" id="ARBA00023315"/>
    </source>
</evidence>
<gene>
    <name evidence="4" type="ORF">CLORY_15610</name>
</gene>
<feature type="domain" description="N-acetyltransferase" evidence="3">
    <location>
        <begin position="21"/>
        <end position="159"/>
    </location>
</feature>
<dbReference type="PROSITE" id="PS51186">
    <property type="entry name" value="GNAT"/>
    <property type="match status" value="1"/>
</dbReference>
<dbReference type="AlphaFoldDB" id="A0A1V4IU08"/>
<dbReference type="EMBL" id="MZGV01000012">
    <property type="protein sequence ID" value="OPJ62937.1"/>
    <property type="molecule type" value="Genomic_DNA"/>
</dbReference>
<evidence type="ECO:0000313" key="5">
    <source>
        <dbReference type="Proteomes" id="UP000190080"/>
    </source>
</evidence>
<dbReference type="Pfam" id="PF00583">
    <property type="entry name" value="Acetyltransf_1"/>
    <property type="match status" value="1"/>
</dbReference>
<dbReference type="InterPro" id="IPR050680">
    <property type="entry name" value="YpeA/RimI_acetyltransf"/>
</dbReference>
<dbReference type="RefSeq" id="WP_079422988.1">
    <property type="nucleotide sequence ID" value="NZ_MZGV01000012.1"/>
</dbReference>
<name>A0A1V4IU08_9CLOT</name>